<organism evidence="9 10">
    <name type="scientific">Alloprevotella rava</name>
    <dbReference type="NCBI Taxonomy" id="671218"/>
    <lineage>
        <taxon>Bacteria</taxon>
        <taxon>Pseudomonadati</taxon>
        <taxon>Bacteroidota</taxon>
        <taxon>Bacteroidia</taxon>
        <taxon>Bacteroidales</taxon>
        <taxon>Prevotellaceae</taxon>
        <taxon>Alloprevotella</taxon>
    </lineage>
</organism>
<feature type="domain" description="RCK N-terminal" evidence="7">
    <location>
        <begin position="1"/>
        <end position="121"/>
    </location>
</feature>
<feature type="domain" description="RCK C-terminal" evidence="8">
    <location>
        <begin position="141"/>
        <end position="223"/>
    </location>
</feature>
<dbReference type="NCBIfam" id="NF007038">
    <property type="entry name" value="PRK09496.2-6"/>
    <property type="match status" value="1"/>
</dbReference>
<accession>A0A7W5UJF0</accession>
<dbReference type="InterPro" id="IPR006036">
    <property type="entry name" value="K_uptake_TrkA"/>
</dbReference>
<keyword evidence="2" id="KW-0813">Transport</keyword>
<dbReference type="PANTHER" id="PTHR43833:SF5">
    <property type="entry name" value="TRK SYSTEM POTASSIUM UPTAKE PROTEIN TRKA"/>
    <property type="match status" value="1"/>
</dbReference>
<dbReference type="InterPro" id="IPR036721">
    <property type="entry name" value="RCK_C_sf"/>
</dbReference>
<evidence type="ECO:0000259" key="8">
    <source>
        <dbReference type="PROSITE" id="PS51202"/>
    </source>
</evidence>
<name>A0A7W5UJF0_9BACT</name>
<gene>
    <name evidence="9" type="ORF">FHS60_000929</name>
</gene>
<dbReference type="Gene3D" id="3.40.50.720">
    <property type="entry name" value="NAD(P)-binding Rossmann-like Domain"/>
    <property type="match status" value="2"/>
</dbReference>
<dbReference type="Pfam" id="PF02080">
    <property type="entry name" value="TrkA_C"/>
    <property type="match status" value="1"/>
</dbReference>
<dbReference type="SUPFAM" id="SSF116726">
    <property type="entry name" value="TrkA C-terminal domain-like"/>
    <property type="match status" value="2"/>
</dbReference>
<dbReference type="PRINTS" id="PR00335">
    <property type="entry name" value="KUPTAKETRKA"/>
</dbReference>
<dbReference type="InterPro" id="IPR006037">
    <property type="entry name" value="RCK_C"/>
</dbReference>
<dbReference type="Proteomes" id="UP000541425">
    <property type="component" value="Unassembled WGS sequence"/>
</dbReference>
<dbReference type="Gene3D" id="3.30.70.1450">
    <property type="entry name" value="Regulator of K+ conductance, C-terminal domain"/>
    <property type="match status" value="2"/>
</dbReference>
<comment type="caution">
    <text evidence="9">The sequence shown here is derived from an EMBL/GenBank/DDBJ whole genome shotgun (WGS) entry which is preliminary data.</text>
</comment>
<dbReference type="PROSITE" id="PS51202">
    <property type="entry name" value="RCK_C"/>
    <property type="match status" value="2"/>
</dbReference>
<dbReference type="InterPro" id="IPR003148">
    <property type="entry name" value="RCK_N"/>
</dbReference>
<dbReference type="InterPro" id="IPR050721">
    <property type="entry name" value="Trk_Ktr_HKT_K-transport"/>
</dbReference>
<feature type="domain" description="RCK C-terminal" evidence="8">
    <location>
        <begin position="367"/>
        <end position="447"/>
    </location>
</feature>
<evidence type="ECO:0000313" key="10">
    <source>
        <dbReference type="Proteomes" id="UP000541425"/>
    </source>
</evidence>
<evidence type="ECO:0000256" key="6">
    <source>
        <dbReference type="ARBA" id="ARBA00023065"/>
    </source>
</evidence>
<protein>
    <recommendedName>
        <fullName evidence="1">Trk system potassium uptake protein TrkA</fullName>
    </recommendedName>
</protein>
<sequence length="447" mass="49591">MKIIIAGAGSVGTHLAKLFSLENHDITLIDEDMARLMDIGNNFDILTLNDDPSSIHVIRDAGARNADLFIAVTPDEAHNLTICMLAKQLGAKQTVARVNNHEYALESNRELFSRTGVDSIIYPEMAAGKEIMDNIRRSWTRQWIPMLNDQLVLLCIKVRTGARILNVPLRDISKPDSPYHVVAIKRKEDTIIPHGNDCLLDQDVVYFMTTELEASYIKEIAGKQDYPDVRNVFFLGGGNTTERALAFLPDYMHAKVFESDPRRIEHLQSLYEDNRIMCINEDGRNIDLLEEEGIHRAQAFVATTSSSSENVLSCLNAKKLGVRKTVALIDNSNYVTMAQSLDIGSIIDKKTLAADKIYNRILQSDVTNVKSLIIAAADVAELVVKEGSRATRHPVRDLNLPSTLTLGGMMRNGVGSLINGMTQLQAGDTVMAFCIEGSINKLGKYFN</sequence>
<keyword evidence="4" id="KW-0630">Potassium</keyword>
<evidence type="ECO:0000256" key="3">
    <source>
        <dbReference type="ARBA" id="ARBA00022538"/>
    </source>
</evidence>
<dbReference type="PROSITE" id="PS51201">
    <property type="entry name" value="RCK_N"/>
    <property type="match status" value="1"/>
</dbReference>
<proteinExistence type="predicted"/>
<dbReference type="GO" id="GO:0005886">
    <property type="term" value="C:plasma membrane"/>
    <property type="evidence" value="ECO:0007669"/>
    <property type="project" value="InterPro"/>
</dbReference>
<dbReference type="InterPro" id="IPR036291">
    <property type="entry name" value="NAD(P)-bd_dom_sf"/>
</dbReference>
<keyword evidence="5" id="KW-0520">NAD</keyword>
<dbReference type="PANTHER" id="PTHR43833">
    <property type="entry name" value="POTASSIUM CHANNEL PROTEIN 2-RELATED-RELATED"/>
    <property type="match status" value="1"/>
</dbReference>
<evidence type="ECO:0000313" key="9">
    <source>
        <dbReference type="EMBL" id="MBB3702471.1"/>
    </source>
</evidence>
<dbReference type="RefSeq" id="WP_183695520.1">
    <property type="nucleotide sequence ID" value="NZ_JACICA010000003.1"/>
</dbReference>
<evidence type="ECO:0000256" key="4">
    <source>
        <dbReference type="ARBA" id="ARBA00022958"/>
    </source>
</evidence>
<evidence type="ECO:0000259" key="7">
    <source>
        <dbReference type="PROSITE" id="PS51201"/>
    </source>
</evidence>
<dbReference type="Pfam" id="PF02254">
    <property type="entry name" value="TrkA_N"/>
    <property type="match status" value="2"/>
</dbReference>
<dbReference type="GO" id="GO:0015079">
    <property type="term" value="F:potassium ion transmembrane transporter activity"/>
    <property type="evidence" value="ECO:0007669"/>
    <property type="project" value="InterPro"/>
</dbReference>
<dbReference type="AlphaFoldDB" id="A0A7W5UJF0"/>
<reference evidence="9 10" key="1">
    <citation type="submission" date="2020-08" db="EMBL/GenBank/DDBJ databases">
        <title>Genomic Encyclopedia of Type Strains, Phase IV (KMG-IV): sequencing the most valuable type-strain genomes for metagenomic binning, comparative biology and taxonomic classification.</title>
        <authorList>
            <person name="Goeker M."/>
        </authorList>
    </citation>
    <scope>NUCLEOTIDE SEQUENCE [LARGE SCALE GENOMIC DNA]</scope>
    <source>
        <strain evidence="9 10">DSM 22548</strain>
    </source>
</reference>
<dbReference type="EMBL" id="JACICA010000003">
    <property type="protein sequence ID" value="MBB3702471.1"/>
    <property type="molecule type" value="Genomic_DNA"/>
</dbReference>
<keyword evidence="3" id="KW-0633">Potassium transport</keyword>
<dbReference type="NCBIfam" id="NF007039">
    <property type="entry name" value="PRK09496.3-2"/>
    <property type="match status" value="1"/>
</dbReference>
<evidence type="ECO:0000256" key="1">
    <source>
        <dbReference type="ARBA" id="ARBA00017378"/>
    </source>
</evidence>
<dbReference type="SUPFAM" id="SSF51735">
    <property type="entry name" value="NAD(P)-binding Rossmann-fold domains"/>
    <property type="match status" value="2"/>
</dbReference>
<evidence type="ECO:0000256" key="5">
    <source>
        <dbReference type="ARBA" id="ARBA00023027"/>
    </source>
</evidence>
<evidence type="ECO:0000256" key="2">
    <source>
        <dbReference type="ARBA" id="ARBA00022448"/>
    </source>
</evidence>
<keyword evidence="6" id="KW-0406">Ion transport</keyword>